<evidence type="ECO:0000256" key="2">
    <source>
        <dbReference type="ARBA" id="ARBA00022723"/>
    </source>
</evidence>
<accession>A0A9W7HNS2</accession>
<evidence type="ECO:0000313" key="7">
    <source>
        <dbReference type="EMBL" id="GMI80735.1"/>
    </source>
</evidence>
<dbReference type="EMBL" id="BSYR01000017">
    <property type="protein sequence ID" value="GMI80737.1"/>
    <property type="molecule type" value="Genomic_DNA"/>
</dbReference>
<keyword evidence="2 4" id="KW-0479">Metal-binding</keyword>
<keyword evidence="5" id="KW-0560">Oxidoreductase</keyword>
<dbReference type="GO" id="GO:0005506">
    <property type="term" value="F:iron ion binding"/>
    <property type="evidence" value="ECO:0007669"/>
    <property type="project" value="InterPro"/>
</dbReference>
<evidence type="ECO:0000256" key="6">
    <source>
        <dbReference type="SAM" id="SignalP"/>
    </source>
</evidence>
<dbReference type="PROSITE" id="PS00086">
    <property type="entry name" value="CYTOCHROME_P450"/>
    <property type="match status" value="1"/>
</dbReference>
<dbReference type="Proteomes" id="UP001165190">
    <property type="component" value="Unassembled WGS sequence"/>
</dbReference>
<keyword evidence="4 5" id="KW-0349">Heme</keyword>
<evidence type="ECO:0000313" key="10">
    <source>
        <dbReference type="Proteomes" id="UP001165190"/>
    </source>
</evidence>
<dbReference type="EMBL" id="BSYR01000017">
    <property type="protein sequence ID" value="GMI80735.1"/>
    <property type="molecule type" value="Genomic_DNA"/>
</dbReference>
<reference evidence="9" key="1">
    <citation type="submission" date="2023-05" db="EMBL/GenBank/DDBJ databases">
        <title>Genome and transcriptome analyses reveal genes involved in the formation of fine ridges on petal epidermal cells in Hibiscus trionum.</title>
        <authorList>
            <person name="Koshimizu S."/>
            <person name="Masuda S."/>
            <person name="Ishii T."/>
            <person name="Shirasu K."/>
            <person name="Hoshino A."/>
            <person name="Arita M."/>
        </authorList>
    </citation>
    <scope>NUCLEOTIDE SEQUENCE</scope>
    <source>
        <strain evidence="9">Hamamatsu line</strain>
    </source>
</reference>
<dbReference type="GO" id="GO:0020037">
    <property type="term" value="F:heme binding"/>
    <property type="evidence" value="ECO:0007669"/>
    <property type="project" value="InterPro"/>
</dbReference>
<dbReference type="AlphaFoldDB" id="A0A9W7HNS2"/>
<dbReference type="OrthoDB" id="1470350at2759"/>
<evidence type="ECO:0000256" key="4">
    <source>
        <dbReference type="PIRSR" id="PIRSR602401-1"/>
    </source>
</evidence>
<dbReference type="Pfam" id="PF00067">
    <property type="entry name" value="p450"/>
    <property type="match status" value="1"/>
</dbReference>
<comment type="caution">
    <text evidence="9">The sequence shown here is derived from an EMBL/GenBank/DDBJ whole genome shotgun (WGS) entry which is preliminary data.</text>
</comment>
<comment type="similarity">
    <text evidence="1 5">Belongs to the cytochrome P450 family.</text>
</comment>
<protein>
    <submittedName>
        <fullName evidence="9">Cytochrome P450, family 71, subfamily A, polypeptide 22</fullName>
    </submittedName>
</protein>
<dbReference type="GO" id="GO:0004497">
    <property type="term" value="F:monooxygenase activity"/>
    <property type="evidence" value="ECO:0007669"/>
    <property type="project" value="UniProtKB-KW"/>
</dbReference>
<comment type="cofactor">
    <cofactor evidence="4">
        <name>heme</name>
        <dbReference type="ChEBI" id="CHEBI:30413"/>
    </cofactor>
</comment>
<feature type="chain" id="PRO_5041155122" evidence="6">
    <location>
        <begin position="22"/>
        <end position="496"/>
    </location>
</feature>
<evidence type="ECO:0000313" key="9">
    <source>
        <dbReference type="EMBL" id="GMI80737.1"/>
    </source>
</evidence>
<evidence type="ECO:0000256" key="1">
    <source>
        <dbReference type="ARBA" id="ARBA00010617"/>
    </source>
</evidence>
<dbReference type="Gene3D" id="1.10.630.10">
    <property type="entry name" value="Cytochrome P450"/>
    <property type="match status" value="1"/>
</dbReference>
<evidence type="ECO:0000313" key="8">
    <source>
        <dbReference type="EMBL" id="GMI80736.1"/>
    </source>
</evidence>
<gene>
    <name evidence="7" type="ORF">HRI_001742800</name>
    <name evidence="8" type="ORF">HRI_001742900</name>
    <name evidence="9" type="ORF">HRI_001743000</name>
</gene>
<dbReference type="PRINTS" id="PR00385">
    <property type="entry name" value="P450"/>
</dbReference>
<dbReference type="SUPFAM" id="SSF48264">
    <property type="entry name" value="Cytochrome P450"/>
    <property type="match status" value="1"/>
</dbReference>
<dbReference type="InterPro" id="IPR001128">
    <property type="entry name" value="Cyt_P450"/>
</dbReference>
<evidence type="ECO:0000256" key="3">
    <source>
        <dbReference type="ARBA" id="ARBA00023004"/>
    </source>
</evidence>
<name>A0A9W7HNS2_HIBTR</name>
<keyword evidence="10" id="KW-1185">Reference proteome</keyword>
<dbReference type="PANTHER" id="PTHR47955:SF15">
    <property type="entry name" value="CYTOCHROME P450 71A2-LIKE"/>
    <property type="match status" value="1"/>
</dbReference>
<evidence type="ECO:0000256" key="5">
    <source>
        <dbReference type="RuleBase" id="RU000461"/>
    </source>
</evidence>
<dbReference type="PRINTS" id="PR00463">
    <property type="entry name" value="EP450I"/>
</dbReference>
<dbReference type="PANTHER" id="PTHR47955">
    <property type="entry name" value="CYTOCHROME P450 FAMILY 71 PROTEIN"/>
    <property type="match status" value="1"/>
</dbReference>
<dbReference type="GO" id="GO:0016705">
    <property type="term" value="F:oxidoreductase activity, acting on paired donors, with incorporation or reduction of molecular oxygen"/>
    <property type="evidence" value="ECO:0007669"/>
    <property type="project" value="InterPro"/>
</dbReference>
<keyword evidence="3 4" id="KW-0408">Iron</keyword>
<dbReference type="InterPro" id="IPR017972">
    <property type="entry name" value="Cyt_P450_CS"/>
</dbReference>
<feature type="signal peptide" evidence="6">
    <location>
        <begin position="1"/>
        <end position="21"/>
    </location>
</feature>
<proteinExistence type="inferred from homology"/>
<sequence>MDPFFPSLLLLFSLLIWLKLAKRRNLNLPPSPPKLPVIGNIHQLGKLPYRSLRDLSTNHGSLLLLQLGCNPTLVVSSVQMVREIVKNHDVVFSNKPRTTAVNNMFYESKGLGFSPYGDYWRQVKKMSVVELFSHRRVNSFQFVRDEEVELVINKIRRACLEGESVNLTEMLMFVSSNIVSRCVLGHKSENQDGCSRFGQLAKRMLMLFTGFCIGDMFPYLKWLDVVTGYIPSMKASFAEFDAFLDEVIQEHKTLGKHEQVPNKKDFVSIIMQLQKDGMFEMGLTQDNIKAILLDLFVGGSDTTTTITEWVMAELMRNPSAMKKVQEEVRTVVGNKPRVDMEEINRMEYLKCVIKETLRLHPAVTLILRKTSASVKLGGYDVPSDTTIMINAWAIHRDQEWWEKPDEFIPERFENSSVDFQGHDFRYIPFGFGRRSCPGLPFGVASVEYVLANLLYQFDWKLPAGETAENLDMSEVYGITTTKKTPLHVLPISHSSF</sequence>
<dbReference type="InterPro" id="IPR002401">
    <property type="entry name" value="Cyt_P450_E_grp-I"/>
</dbReference>
<dbReference type="FunFam" id="1.10.630.10:FF:000011">
    <property type="entry name" value="Cytochrome P450 83B1"/>
    <property type="match status" value="1"/>
</dbReference>
<dbReference type="EMBL" id="BSYR01000017">
    <property type="protein sequence ID" value="GMI80736.1"/>
    <property type="molecule type" value="Genomic_DNA"/>
</dbReference>
<dbReference type="CDD" id="cd11072">
    <property type="entry name" value="CYP71-like"/>
    <property type="match status" value="1"/>
</dbReference>
<organism evidence="9 10">
    <name type="scientific">Hibiscus trionum</name>
    <name type="common">Flower of an hour</name>
    <dbReference type="NCBI Taxonomy" id="183268"/>
    <lineage>
        <taxon>Eukaryota</taxon>
        <taxon>Viridiplantae</taxon>
        <taxon>Streptophyta</taxon>
        <taxon>Embryophyta</taxon>
        <taxon>Tracheophyta</taxon>
        <taxon>Spermatophyta</taxon>
        <taxon>Magnoliopsida</taxon>
        <taxon>eudicotyledons</taxon>
        <taxon>Gunneridae</taxon>
        <taxon>Pentapetalae</taxon>
        <taxon>rosids</taxon>
        <taxon>malvids</taxon>
        <taxon>Malvales</taxon>
        <taxon>Malvaceae</taxon>
        <taxon>Malvoideae</taxon>
        <taxon>Hibiscus</taxon>
    </lineage>
</organism>
<keyword evidence="5" id="KW-0503">Monooxygenase</keyword>
<dbReference type="InterPro" id="IPR036396">
    <property type="entry name" value="Cyt_P450_sf"/>
</dbReference>
<feature type="binding site" description="axial binding residue" evidence="4">
    <location>
        <position position="436"/>
    </location>
    <ligand>
        <name>heme</name>
        <dbReference type="ChEBI" id="CHEBI:30413"/>
    </ligand>
    <ligandPart>
        <name>Fe</name>
        <dbReference type="ChEBI" id="CHEBI:18248"/>
    </ligandPart>
</feature>
<keyword evidence="6" id="KW-0732">Signal</keyword>